<evidence type="ECO:0000313" key="13">
    <source>
        <dbReference type="Proteomes" id="UP001163105"/>
    </source>
</evidence>
<gene>
    <name evidence="12" type="primary">SIW14</name>
    <name evidence="12" type="ORF">O9K51_07314</name>
</gene>
<dbReference type="InterPro" id="IPR000387">
    <property type="entry name" value="Tyr_Pase_dom"/>
</dbReference>
<comment type="subcellular location">
    <subcellularLocation>
        <location evidence="1">Cytoplasm</location>
    </subcellularLocation>
</comment>
<comment type="similarity">
    <text evidence="5">Belongs to the protein-tyrosine phosphatase family. Atypical dual-specificity phosphatase Siw14-like subfamily.</text>
</comment>
<feature type="domain" description="Tyrosine-protein phosphatase" evidence="10">
    <location>
        <begin position="127"/>
        <end position="275"/>
    </location>
</feature>
<dbReference type="EMBL" id="JAQHRD010000006">
    <property type="protein sequence ID" value="KAJ6439429.1"/>
    <property type="molecule type" value="Genomic_DNA"/>
</dbReference>
<proteinExistence type="inferred from homology"/>
<keyword evidence="9" id="KW-0472">Membrane</keyword>
<dbReference type="PANTHER" id="PTHR31126:SF48">
    <property type="entry name" value="INOSITOL PHOSPHATASE SIW14"/>
    <property type="match status" value="1"/>
</dbReference>
<dbReference type="FunFam" id="3.90.190.10:FF:000035">
    <property type="entry name" value="Tyrosine phosphatase, putative"/>
    <property type="match status" value="1"/>
</dbReference>
<dbReference type="InterPro" id="IPR004861">
    <property type="entry name" value="Siw14-like"/>
</dbReference>
<keyword evidence="3" id="KW-0963">Cytoplasm</keyword>
<name>A0AB34FL38_9HYPO</name>
<feature type="region of interest" description="Disordered" evidence="8">
    <location>
        <begin position="1"/>
        <end position="107"/>
    </location>
</feature>
<comment type="catalytic activity">
    <reaction evidence="7">
        <text>1,5-bis(diphospho)-1D-myo-inositol 2,3,4,6-tetrakisphosphate + H2O = 1-diphospho-1D-myo-inositol 2,3,4,5,6-pentakisphosphate + phosphate + 2 H(+)</text>
        <dbReference type="Rhea" id="RHEA:79699"/>
        <dbReference type="ChEBI" id="CHEBI:15377"/>
        <dbReference type="ChEBI" id="CHEBI:15378"/>
        <dbReference type="ChEBI" id="CHEBI:43474"/>
        <dbReference type="ChEBI" id="CHEBI:74946"/>
        <dbReference type="ChEBI" id="CHEBI:77983"/>
        <dbReference type="EC" id="3.6.1.52"/>
    </reaction>
    <physiologicalReaction direction="left-to-right" evidence="7">
        <dbReference type="Rhea" id="RHEA:79700"/>
    </physiologicalReaction>
</comment>
<evidence type="ECO:0000256" key="1">
    <source>
        <dbReference type="ARBA" id="ARBA00004496"/>
    </source>
</evidence>
<evidence type="ECO:0000259" key="11">
    <source>
        <dbReference type="PROSITE" id="PS50056"/>
    </source>
</evidence>
<feature type="compositionally biased region" description="Low complexity" evidence="8">
    <location>
        <begin position="59"/>
        <end position="87"/>
    </location>
</feature>
<protein>
    <recommendedName>
        <fullName evidence="2">diphosphoinositol-polyphosphate diphosphatase</fullName>
        <ecNumber evidence="2">3.6.1.52</ecNumber>
    </recommendedName>
</protein>
<feature type="transmembrane region" description="Helical" evidence="9">
    <location>
        <begin position="288"/>
        <end position="310"/>
    </location>
</feature>
<evidence type="ECO:0000256" key="2">
    <source>
        <dbReference type="ARBA" id="ARBA00012527"/>
    </source>
</evidence>
<evidence type="ECO:0000313" key="12">
    <source>
        <dbReference type="EMBL" id="KAJ6439429.1"/>
    </source>
</evidence>
<dbReference type="GO" id="GO:0016791">
    <property type="term" value="F:phosphatase activity"/>
    <property type="evidence" value="ECO:0007669"/>
    <property type="project" value="TreeGrafter"/>
</dbReference>
<reference evidence="12" key="1">
    <citation type="submission" date="2023-01" db="EMBL/GenBank/DDBJ databases">
        <title>The growth and conidiation of Purpureocillium lavendulum are regulated by nitrogen source and histone H3K14 acetylation.</title>
        <authorList>
            <person name="Tang P."/>
            <person name="Han J."/>
            <person name="Zhang C."/>
            <person name="Tang P."/>
            <person name="Qi F."/>
            <person name="Zhang K."/>
            <person name="Liang L."/>
        </authorList>
    </citation>
    <scope>NUCLEOTIDE SEQUENCE</scope>
    <source>
        <strain evidence="12">YMF1.00683</strain>
    </source>
</reference>
<feature type="compositionally biased region" description="Basic and acidic residues" evidence="8">
    <location>
        <begin position="10"/>
        <end position="21"/>
    </location>
</feature>
<comment type="caution">
    <text evidence="12">The sequence shown here is derived from an EMBL/GenBank/DDBJ whole genome shotgun (WGS) entry which is preliminary data.</text>
</comment>
<dbReference type="SUPFAM" id="SSF52799">
    <property type="entry name" value="(Phosphotyrosine protein) phosphatases II"/>
    <property type="match status" value="1"/>
</dbReference>
<feature type="domain" description="Tyrosine specific protein phosphatases" evidence="11">
    <location>
        <begin position="200"/>
        <end position="231"/>
    </location>
</feature>
<dbReference type="AlphaFoldDB" id="A0AB34FL38"/>
<dbReference type="Proteomes" id="UP001163105">
    <property type="component" value="Unassembled WGS sequence"/>
</dbReference>
<dbReference type="EC" id="3.6.1.52" evidence="2"/>
<dbReference type="InterPro" id="IPR020422">
    <property type="entry name" value="TYR_PHOSPHATASE_DUAL_dom"/>
</dbReference>
<dbReference type="Pfam" id="PF03162">
    <property type="entry name" value="Y_phosphatase2"/>
    <property type="match status" value="1"/>
</dbReference>
<dbReference type="PROSITE" id="PS50054">
    <property type="entry name" value="TYR_PHOSPHATASE_DUAL"/>
    <property type="match status" value="1"/>
</dbReference>
<dbReference type="GO" id="GO:0005737">
    <property type="term" value="C:cytoplasm"/>
    <property type="evidence" value="ECO:0007669"/>
    <property type="project" value="UniProtKB-SubCell"/>
</dbReference>
<evidence type="ECO:0000256" key="9">
    <source>
        <dbReference type="SAM" id="Phobius"/>
    </source>
</evidence>
<dbReference type="PROSITE" id="PS50056">
    <property type="entry name" value="TYR_PHOSPHATASE_2"/>
    <property type="match status" value="1"/>
</dbReference>
<evidence type="ECO:0000256" key="6">
    <source>
        <dbReference type="ARBA" id="ARBA00047342"/>
    </source>
</evidence>
<dbReference type="InterPro" id="IPR029021">
    <property type="entry name" value="Prot-tyrosine_phosphatase-like"/>
</dbReference>
<accession>A0AB34FL38</accession>
<organism evidence="12 13">
    <name type="scientific">Purpureocillium lavendulum</name>
    <dbReference type="NCBI Taxonomy" id="1247861"/>
    <lineage>
        <taxon>Eukaryota</taxon>
        <taxon>Fungi</taxon>
        <taxon>Dikarya</taxon>
        <taxon>Ascomycota</taxon>
        <taxon>Pezizomycotina</taxon>
        <taxon>Sordariomycetes</taxon>
        <taxon>Hypocreomycetidae</taxon>
        <taxon>Hypocreales</taxon>
        <taxon>Ophiocordycipitaceae</taxon>
        <taxon>Purpureocillium</taxon>
    </lineage>
</organism>
<sequence>MASKRNSHVYVDEAKHREEGQQKGIMPSRSRRDSRSSVKDDEVLQFAKDIEDAQRANITASESSAASTSSASSTSSVSRSHSINSTSWEPTKEGPVRQQAEAMKTPAAVAATHPLDSIPGSDSRPANFGLVIPGVYRSSYPKPSDYAFLQNLKLKTVVTLVKKDELDHDLNAFTASNGIRQVIFNMKGTKKESIPMYTMKSILELVLDRQNYPLLIHCNHGKHRTGCVVAVVRKLSGWATGPAIAEYESYAEPKVRECDVEYISSFQTSALSLTSGTARPSRLHARTFFRAFVFSALVLAVWLVSSARLAPPAAS</sequence>
<dbReference type="PANTHER" id="PTHR31126">
    <property type="entry name" value="TYROSINE-PROTEIN PHOSPHATASE"/>
    <property type="match status" value="1"/>
</dbReference>
<evidence type="ECO:0000256" key="5">
    <source>
        <dbReference type="ARBA" id="ARBA00044949"/>
    </source>
</evidence>
<comment type="catalytic activity">
    <reaction evidence="6">
        <text>5-diphospho-1D-myo-inositol 1,2,3,4,6-pentakisphosphate + H2O = 1D-myo-inositol hexakisphosphate + phosphate + H(+)</text>
        <dbReference type="Rhea" id="RHEA:22384"/>
        <dbReference type="ChEBI" id="CHEBI:15377"/>
        <dbReference type="ChEBI" id="CHEBI:15378"/>
        <dbReference type="ChEBI" id="CHEBI:43474"/>
        <dbReference type="ChEBI" id="CHEBI:58130"/>
        <dbReference type="ChEBI" id="CHEBI:58628"/>
        <dbReference type="EC" id="3.6.1.52"/>
    </reaction>
    <physiologicalReaction direction="left-to-right" evidence="6">
        <dbReference type="Rhea" id="RHEA:22385"/>
    </physiologicalReaction>
</comment>
<dbReference type="Gene3D" id="3.90.190.10">
    <property type="entry name" value="Protein tyrosine phosphatase superfamily"/>
    <property type="match status" value="1"/>
</dbReference>
<evidence type="ECO:0000259" key="10">
    <source>
        <dbReference type="PROSITE" id="PS50054"/>
    </source>
</evidence>
<keyword evidence="4" id="KW-0378">Hydrolase</keyword>
<keyword evidence="9" id="KW-1133">Transmembrane helix</keyword>
<dbReference type="GO" id="GO:0052840">
    <property type="term" value="F:inositol diphosphate tetrakisphosphate diphosphatase activity"/>
    <property type="evidence" value="ECO:0007669"/>
    <property type="project" value="TreeGrafter"/>
</dbReference>
<evidence type="ECO:0000256" key="7">
    <source>
        <dbReference type="ARBA" id="ARBA00047927"/>
    </source>
</evidence>
<evidence type="ECO:0000256" key="4">
    <source>
        <dbReference type="ARBA" id="ARBA00022801"/>
    </source>
</evidence>
<dbReference type="PROSITE" id="PS00383">
    <property type="entry name" value="TYR_PHOSPHATASE_1"/>
    <property type="match status" value="1"/>
</dbReference>
<dbReference type="InterPro" id="IPR016130">
    <property type="entry name" value="Tyr_Pase_AS"/>
</dbReference>
<evidence type="ECO:0000256" key="3">
    <source>
        <dbReference type="ARBA" id="ARBA00022490"/>
    </source>
</evidence>
<keyword evidence="9" id="KW-0812">Transmembrane</keyword>
<evidence type="ECO:0000256" key="8">
    <source>
        <dbReference type="SAM" id="MobiDB-lite"/>
    </source>
</evidence>
<keyword evidence="13" id="KW-1185">Reference proteome</keyword>
<feature type="compositionally biased region" description="Basic and acidic residues" evidence="8">
    <location>
        <begin position="30"/>
        <end position="54"/>
    </location>
</feature>